<gene>
    <name evidence="2" type="ORF">PXEA_LOCUS382</name>
</gene>
<organism evidence="2 3">
    <name type="scientific">Protopolystoma xenopodis</name>
    <dbReference type="NCBI Taxonomy" id="117903"/>
    <lineage>
        <taxon>Eukaryota</taxon>
        <taxon>Metazoa</taxon>
        <taxon>Spiralia</taxon>
        <taxon>Lophotrochozoa</taxon>
        <taxon>Platyhelminthes</taxon>
        <taxon>Monogenea</taxon>
        <taxon>Polyopisthocotylea</taxon>
        <taxon>Polystomatidea</taxon>
        <taxon>Polystomatidae</taxon>
        <taxon>Protopolystoma</taxon>
    </lineage>
</organism>
<evidence type="ECO:0000313" key="2">
    <source>
        <dbReference type="EMBL" id="VEL06942.1"/>
    </source>
</evidence>
<evidence type="ECO:0000313" key="3">
    <source>
        <dbReference type="Proteomes" id="UP000784294"/>
    </source>
</evidence>
<accession>A0A448WAA9</accession>
<name>A0A448WAA9_9PLAT</name>
<evidence type="ECO:0000256" key="1">
    <source>
        <dbReference type="SAM" id="MobiDB-lite"/>
    </source>
</evidence>
<dbReference type="EMBL" id="CAAALY010000683">
    <property type="protein sequence ID" value="VEL06942.1"/>
    <property type="molecule type" value="Genomic_DNA"/>
</dbReference>
<comment type="caution">
    <text evidence="2">The sequence shown here is derived from an EMBL/GenBank/DDBJ whole genome shotgun (WGS) entry which is preliminary data.</text>
</comment>
<sequence>MTPASLPPELRDPNKCDLRTEAEFIIAAARQRHGGPLPVAQLKSLHAMITYALASIAPTAAILSLAYTNSSSSGFSPIASNGSARPVMRSLTLGPAQKQSGITNASTGLDGLSGPTPVAGSPPSAPFGQQALHQHLIPPAFVELDMAPEGFGCLFLPSIAPQGPFSIYHLASAGSMVSAGPSQTVDNNAAGGIGSGWFTSIISRKS</sequence>
<protein>
    <submittedName>
        <fullName evidence="2">Uncharacterized protein</fullName>
    </submittedName>
</protein>
<dbReference type="AlphaFoldDB" id="A0A448WAA9"/>
<dbReference type="Proteomes" id="UP000784294">
    <property type="component" value="Unassembled WGS sequence"/>
</dbReference>
<proteinExistence type="predicted"/>
<keyword evidence="3" id="KW-1185">Reference proteome</keyword>
<reference evidence="2" key="1">
    <citation type="submission" date="2018-11" db="EMBL/GenBank/DDBJ databases">
        <authorList>
            <consortium name="Pathogen Informatics"/>
        </authorList>
    </citation>
    <scope>NUCLEOTIDE SEQUENCE</scope>
</reference>
<dbReference type="OrthoDB" id="10018316at2759"/>
<feature type="region of interest" description="Disordered" evidence="1">
    <location>
        <begin position="99"/>
        <end position="129"/>
    </location>
</feature>